<dbReference type="OMA" id="GISVGWF"/>
<feature type="transmembrane region" description="Helical" evidence="9">
    <location>
        <begin position="443"/>
        <end position="461"/>
    </location>
</feature>
<evidence type="ECO:0000313" key="11">
    <source>
        <dbReference type="EMBL" id="CRG89031.1"/>
    </source>
</evidence>
<reference evidence="11 12" key="1">
    <citation type="submission" date="2015-04" db="EMBL/GenBank/DDBJ databases">
        <authorList>
            <person name="Syromyatnikov M.Y."/>
            <person name="Popov V.N."/>
        </authorList>
    </citation>
    <scope>NUCLEOTIDE SEQUENCE [LARGE SCALE GENOMIC DNA]</scope>
    <source>
        <strain evidence="11">WF-38-12</strain>
    </source>
</reference>
<feature type="transmembrane region" description="Helical" evidence="9">
    <location>
        <begin position="68"/>
        <end position="88"/>
    </location>
</feature>
<feature type="transmembrane region" description="Helical" evidence="9">
    <location>
        <begin position="312"/>
        <end position="335"/>
    </location>
</feature>
<evidence type="ECO:0000259" key="10">
    <source>
        <dbReference type="PROSITE" id="PS50850"/>
    </source>
</evidence>
<keyword evidence="5 9" id="KW-1133">Transmembrane helix</keyword>
<keyword evidence="4 9" id="KW-0812">Transmembrane</keyword>
<feature type="transmembrane region" description="Helical" evidence="9">
    <location>
        <begin position="188"/>
        <end position="210"/>
    </location>
</feature>
<evidence type="ECO:0000256" key="6">
    <source>
        <dbReference type="ARBA" id="ARBA00023136"/>
    </source>
</evidence>
<dbReference type="SUPFAM" id="SSF103473">
    <property type="entry name" value="MFS general substrate transporter"/>
    <property type="match status" value="1"/>
</dbReference>
<feature type="transmembrane region" description="Helical" evidence="9">
    <location>
        <begin position="125"/>
        <end position="147"/>
    </location>
</feature>
<sequence>MSPLTANPLKQDVLSHVKCIVICLVVTLGSLQYGLDYALVGGFLSMPGFLKVFGYYDEAKTTWAISPTVQQLISSLMTIGTFVGSLLVGPLSWKLGRRVGLWSASLLCYISTAIMLGSSSVGALYFARLLLGISVGWFMTFAQLYVYEASPAHIRAVSLGCYQVTLSIGSIIGSAIDKGTSTMESRRAYQIPLAIFFVVPTILSICLFFFPESPRWLTVQGRPQDARKALSRLRNSKIDPAQLQAELVTIEKSTEEQMDTGGKPAWIEMWRGTNLRRTLLSISVVCFHSGNGSSWINIYTTYYFTIAGVKDAFSYSILVSCLGFVGVLISICFIRYVDRRQVLFWGCLACGICQLVPAITWSINPGSVNSGRVVVAFIALFTFFYTMYAPYAWLLGGECPNNALRPFTFGAATAANFLFNWLGTFTAPYFINPADLNWSAKYGYIWFGSNVVIAIFVFFCVPETRDRTLEEIHEMFEARVPAREFKNYVCEKTGAFAAEGMNQAGGLHDDDSRSPSEGQEVNIESKV</sequence>
<dbReference type="Gene3D" id="1.20.1250.20">
    <property type="entry name" value="MFS general substrate transporter like domains"/>
    <property type="match status" value="1"/>
</dbReference>
<evidence type="ECO:0000256" key="8">
    <source>
        <dbReference type="SAM" id="MobiDB-lite"/>
    </source>
</evidence>
<dbReference type="InterPro" id="IPR036259">
    <property type="entry name" value="MFS_trans_sf"/>
</dbReference>
<protein>
    <submittedName>
        <fullName evidence="11">Low-affinity glucose transporter</fullName>
    </submittedName>
</protein>
<feature type="transmembrane region" description="Helical" evidence="9">
    <location>
        <begin position="407"/>
        <end position="431"/>
    </location>
</feature>
<gene>
    <name evidence="11" type="ORF">PISL3812_06066</name>
</gene>
<evidence type="ECO:0000256" key="3">
    <source>
        <dbReference type="ARBA" id="ARBA00022448"/>
    </source>
</evidence>
<feature type="transmembrane region" description="Helical" evidence="9">
    <location>
        <begin position="100"/>
        <end position="119"/>
    </location>
</feature>
<dbReference type="PROSITE" id="PS00217">
    <property type="entry name" value="SUGAR_TRANSPORT_2"/>
    <property type="match status" value="1"/>
</dbReference>
<evidence type="ECO:0000313" key="12">
    <source>
        <dbReference type="Proteomes" id="UP000054383"/>
    </source>
</evidence>
<dbReference type="Pfam" id="PF00083">
    <property type="entry name" value="Sugar_tr"/>
    <property type="match status" value="1"/>
</dbReference>
<dbReference type="PANTHER" id="PTHR48022">
    <property type="entry name" value="PLASTIDIC GLUCOSE TRANSPORTER 4"/>
    <property type="match status" value="1"/>
</dbReference>
<dbReference type="FunFam" id="1.20.1250.20:FF:000078">
    <property type="entry name" value="MFS maltose transporter, putative"/>
    <property type="match status" value="1"/>
</dbReference>
<dbReference type="InterPro" id="IPR003663">
    <property type="entry name" value="Sugar/inositol_transpt"/>
</dbReference>
<feature type="transmembrane region" description="Helical" evidence="9">
    <location>
        <begin position="159"/>
        <end position="176"/>
    </location>
</feature>
<evidence type="ECO:0000256" key="1">
    <source>
        <dbReference type="ARBA" id="ARBA00004141"/>
    </source>
</evidence>
<comment type="subcellular location">
    <subcellularLocation>
        <location evidence="1">Membrane</location>
        <topology evidence="1">Multi-pass membrane protein</topology>
    </subcellularLocation>
</comment>
<dbReference type="PANTHER" id="PTHR48022:SF10">
    <property type="entry name" value="MAJOR FACILITATOR SUPERFAMILY (MFS) PROFILE DOMAIN-CONTAINING PROTEIN"/>
    <property type="match status" value="1"/>
</dbReference>
<dbReference type="InterPro" id="IPR050360">
    <property type="entry name" value="MFS_Sugar_Transporters"/>
</dbReference>
<dbReference type="AlphaFoldDB" id="A0A0U1M1Z9"/>
<organism evidence="11 12">
    <name type="scientific">Talaromyces islandicus</name>
    <name type="common">Penicillium islandicum</name>
    <dbReference type="NCBI Taxonomy" id="28573"/>
    <lineage>
        <taxon>Eukaryota</taxon>
        <taxon>Fungi</taxon>
        <taxon>Dikarya</taxon>
        <taxon>Ascomycota</taxon>
        <taxon>Pezizomycotina</taxon>
        <taxon>Eurotiomycetes</taxon>
        <taxon>Eurotiomycetidae</taxon>
        <taxon>Eurotiales</taxon>
        <taxon>Trichocomaceae</taxon>
        <taxon>Talaromyces</taxon>
        <taxon>Talaromyces sect. Islandici</taxon>
    </lineage>
</organism>
<feature type="transmembrane region" description="Helical" evidence="9">
    <location>
        <begin position="279"/>
        <end position="300"/>
    </location>
</feature>
<evidence type="ECO:0000256" key="9">
    <source>
        <dbReference type="SAM" id="Phobius"/>
    </source>
</evidence>
<evidence type="ECO:0000256" key="5">
    <source>
        <dbReference type="ARBA" id="ARBA00022989"/>
    </source>
</evidence>
<dbReference type="InterPro" id="IPR020846">
    <property type="entry name" value="MFS_dom"/>
</dbReference>
<feature type="region of interest" description="Disordered" evidence="8">
    <location>
        <begin position="502"/>
        <end position="527"/>
    </location>
</feature>
<feature type="domain" description="Major facilitator superfamily (MFS) profile" evidence="10">
    <location>
        <begin position="22"/>
        <end position="465"/>
    </location>
</feature>
<dbReference type="NCBIfam" id="TIGR00879">
    <property type="entry name" value="SP"/>
    <property type="match status" value="1"/>
</dbReference>
<dbReference type="Proteomes" id="UP000054383">
    <property type="component" value="Unassembled WGS sequence"/>
</dbReference>
<name>A0A0U1M1Z9_TALIS</name>
<comment type="similarity">
    <text evidence="2 7">Belongs to the major facilitator superfamily. Sugar transporter (TC 2.A.1.1) family.</text>
</comment>
<accession>A0A0U1M1Z9</accession>
<dbReference type="OrthoDB" id="6612291at2759"/>
<evidence type="ECO:0000256" key="7">
    <source>
        <dbReference type="RuleBase" id="RU003346"/>
    </source>
</evidence>
<dbReference type="InterPro" id="IPR005828">
    <property type="entry name" value="MFS_sugar_transport-like"/>
</dbReference>
<keyword evidence="6 9" id="KW-0472">Membrane</keyword>
<dbReference type="PROSITE" id="PS50850">
    <property type="entry name" value="MFS"/>
    <property type="match status" value="1"/>
</dbReference>
<proteinExistence type="inferred from homology"/>
<keyword evidence="3 7" id="KW-0813">Transport</keyword>
<dbReference type="GO" id="GO:0005351">
    <property type="term" value="F:carbohydrate:proton symporter activity"/>
    <property type="evidence" value="ECO:0007669"/>
    <property type="project" value="TreeGrafter"/>
</dbReference>
<feature type="transmembrane region" description="Helical" evidence="9">
    <location>
        <begin position="13"/>
        <end position="31"/>
    </location>
</feature>
<feature type="transmembrane region" description="Helical" evidence="9">
    <location>
        <begin position="342"/>
        <end position="361"/>
    </location>
</feature>
<keyword evidence="12" id="KW-1185">Reference proteome</keyword>
<dbReference type="GO" id="GO:0016020">
    <property type="term" value="C:membrane"/>
    <property type="evidence" value="ECO:0007669"/>
    <property type="project" value="UniProtKB-SubCell"/>
</dbReference>
<evidence type="ECO:0000256" key="4">
    <source>
        <dbReference type="ARBA" id="ARBA00022692"/>
    </source>
</evidence>
<dbReference type="EMBL" id="CVMT01000005">
    <property type="protein sequence ID" value="CRG89031.1"/>
    <property type="molecule type" value="Genomic_DNA"/>
</dbReference>
<evidence type="ECO:0000256" key="2">
    <source>
        <dbReference type="ARBA" id="ARBA00010992"/>
    </source>
</evidence>
<dbReference type="InterPro" id="IPR005829">
    <property type="entry name" value="Sugar_transporter_CS"/>
</dbReference>
<feature type="transmembrane region" description="Helical" evidence="9">
    <location>
        <begin position="373"/>
        <end position="395"/>
    </location>
</feature>
<keyword evidence="11" id="KW-0762">Sugar transport</keyword>